<dbReference type="Proteomes" id="UP001605036">
    <property type="component" value="Unassembled WGS sequence"/>
</dbReference>
<evidence type="ECO:0000313" key="1">
    <source>
        <dbReference type="EMBL" id="KAL2608491.1"/>
    </source>
</evidence>
<gene>
    <name evidence="1" type="ORF">R1flu_027064</name>
</gene>
<proteinExistence type="predicted"/>
<dbReference type="SUPFAM" id="SSF48264">
    <property type="entry name" value="Cytochrome P450"/>
    <property type="match status" value="1"/>
</dbReference>
<evidence type="ECO:0000313" key="2">
    <source>
        <dbReference type="Proteomes" id="UP001605036"/>
    </source>
</evidence>
<dbReference type="EMBL" id="JBHFFA010000008">
    <property type="protein sequence ID" value="KAL2608491.1"/>
    <property type="molecule type" value="Genomic_DNA"/>
</dbReference>
<organism evidence="1 2">
    <name type="scientific">Riccia fluitans</name>
    <dbReference type="NCBI Taxonomy" id="41844"/>
    <lineage>
        <taxon>Eukaryota</taxon>
        <taxon>Viridiplantae</taxon>
        <taxon>Streptophyta</taxon>
        <taxon>Embryophyta</taxon>
        <taxon>Marchantiophyta</taxon>
        <taxon>Marchantiopsida</taxon>
        <taxon>Marchantiidae</taxon>
        <taxon>Marchantiales</taxon>
        <taxon>Ricciaceae</taxon>
        <taxon>Riccia</taxon>
    </lineage>
</organism>
<name>A0ABD1XKN3_9MARC</name>
<reference evidence="1 2" key="1">
    <citation type="submission" date="2024-09" db="EMBL/GenBank/DDBJ databases">
        <title>Chromosome-scale assembly of Riccia fluitans.</title>
        <authorList>
            <person name="Paukszto L."/>
            <person name="Sawicki J."/>
            <person name="Karawczyk K."/>
            <person name="Piernik-Szablinska J."/>
            <person name="Szczecinska M."/>
            <person name="Mazdziarz M."/>
        </authorList>
    </citation>
    <scope>NUCLEOTIDE SEQUENCE [LARGE SCALE GENOMIC DNA]</scope>
    <source>
        <strain evidence="1">Rf_01</strain>
        <tissue evidence="1">Aerial parts of the thallus</tissue>
    </source>
</reference>
<comment type="caution">
    <text evidence="1">The sequence shown here is derived from an EMBL/GenBank/DDBJ whole genome shotgun (WGS) entry which is preliminary data.</text>
</comment>
<dbReference type="AlphaFoldDB" id="A0ABD1XKN3"/>
<accession>A0ABD1XKN3</accession>
<protein>
    <submittedName>
        <fullName evidence="1">Uncharacterized protein</fullName>
    </submittedName>
</protein>
<keyword evidence="2" id="KW-1185">Reference proteome</keyword>
<sequence>MVAKPDLLKLMLTDPQRRLDSNLPSFAQKLLGLDAITALHGKAHTTLYALGMRSMSTRFHENWMACFDEVIKRTVDSWKGRTMNCYGELFANTAFVYMFGTFNSDKELTQKLTQWNPTRAPSTMDADVDVEGDETNDLEVYRHEVLFNWYCPIAGSRVKFTYDNIDLQWIDLESVITIVSLKMERTVRVMWILDSNDRGQVDEFVASL</sequence>
<dbReference type="InterPro" id="IPR036396">
    <property type="entry name" value="Cyt_P450_sf"/>
</dbReference>